<name>A0A6N3JVF0_9ACTN</name>
<reference evidence="1 2" key="1">
    <citation type="submission" date="2018-07" db="EMBL/GenBank/DDBJ databases">
        <authorList>
            <person name="Ye Y."/>
        </authorList>
    </citation>
    <scope>NUCLEOTIDE SEQUENCE [LARGE SCALE GENOMIC DNA]</scope>
    <source>
        <strain evidence="2">H14(2018)</strain>
    </source>
</reference>
<sequence length="94" mass="10673">MVAGKGAWMIADVGKFTSSTIGTYVLVDVSGIHPRFFIAPGDDLRRDVRLRHQQFMDRVGVRPRNSESQHTKIEPQDVARWEDDWAAFERADGT</sequence>
<dbReference type="EMBL" id="CP031263">
    <property type="protein sequence ID" value="AXH88454.1"/>
    <property type="molecule type" value="Genomic_DNA"/>
</dbReference>
<gene>
    <name evidence="1" type="ORF">DVH21_00075</name>
</gene>
<proteinExistence type="predicted"/>
<organism evidence="1 2">
    <name type="scientific">Micromonospora aurantiaca</name>
    <name type="common">nom. illeg.</name>
    <dbReference type="NCBI Taxonomy" id="47850"/>
    <lineage>
        <taxon>Bacteria</taxon>
        <taxon>Bacillati</taxon>
        <taxon>Actinomycetota</taxon>
        <taxon>Actinomycetes</taxon>
        <taxon>Micromonosporales</taxon>
        <taxon>Micromonosporaceae</taxon>
        <taxon>Micromonospora</taxon>
    </lineage>
</organism>
<evidence type="ECO:0000313" key="2">
    <source>
        <dbReference type="Proteomes" id="UP000253958"/>
    </source>
</evidence>
<protein>
    <submittedName>
        <fullName evidence="1">Uncharacterized protein</fullName>
    </submittedName>
</protein>
<dbReference type="AlphaFoldDB" id="A0A6N3JVF0"/>
<accession>A0A6N3JVF0</accession>
<evidence type="ECO:0000313" key="1">
    <source>
        <dbReference type="EMBL" id="AXH88454.1"/>
    </source>
</evidence>
<reference evidence="1 2" key="2">
    <citation type="submission" date="2018-08" db="EMBL/GenBank/DDBJ databases">
        <title>Streptomyces kandeliansis sp. nov., an endophytic bacterium isolated from mangrove plant.</title>
        <authorList>
            <person name="Wang R."/>
        </authorList>
    </citation>
    <scope>NUCLEOTIDE SEQUENCE [LARGE SCALE GENOMIC DNA]</scope>
    <source>
        <strain evidence="2">H14(2018)</strain>
    </source>
</reference>
<dbReference type="Proteomes" id="UP000253958">
    <property type="component" value="Chromosome"/>
</dbReference>